<dbReference type="SUPFAM" id="SSF56655">
    <property type="entry name" value="Carbohydrate phosphatase"/>
    <property type="match status" value="1"/>
</dbReference>
<organism evidence="4">
    <name type="scientific">marine metagenome</name>
    <dbReference type="NCBI Taxonomy" id="408172"/>
    <lineage>
        <taxon>unclassified sequences</taxon>
        <taxon>metagenomes</taxon>
        <taxon>ecological metagenomes</taxon>
    </lineage>
</organism>
<evidence type="ECO:0000256" key="2">
    <source>
        <dbReference type="ARBA" id="ARBA00022801"/>
    </source>
</evidence>
<keyword evidence="2" id="KW-0378">Hydrolase</keyword>
<dbReference type="Pfam" id="PF00459">
    <property type="entry name" value="Inositol_P"/>
    <property type="match status" value="1"/>
</dbReference>
<gene>
    <name evidence="4" type="ORF">METZ01_LOCUS210302</name>
</gene>
<evidence type="ECO:0000256" key="3">
    <source>
        <dbReference type="ARBA" id="ARBA00022842"/>
    </source>
</evidence>
<sequence>MPGDRLTCQVLQSNQIQKMSELPDVGAVREIVVNAAHDARLDCFALRNRSVKDDGSVVTETDHRVQAFISRELLTRWPAFGFMGEEMEHGEQADIARGKSAAFWALDPLDGTTNFTMSFPFYGISLGLVVDGEVCLGVVYDPVRDECFSASRGGGASLNGASLHTPGIEIPMRRCVASVDYKRLVSQLAERLVRYPPFGSQRNLGSCVLEWCWLAAGRIQLYLHGGQRMWDYAAGSLILAEAGGAFTTIRGAPLDCRRFTKRSVVAAVNAGLQAQWLDWIQENDERLNV</sequence>
<dbReference type="GO" id="GO:0006020">
    <property type="term" value="P:inositol metabolic process"/>
    <property type="evidence" value="ECO:0007669"/>
    <property type="project" value="TreeGrafter"/>
</dbReference>
<keyword evidence="3" id="KW-0460">Magnesium</keyword>
<proteinExistence type="predicted"/>
<evidence type="ECO:0000313" key="4">
    <source>
        <dbReference type="EMBL" id="SVB57448.1"/>
    </source>
</evidence>
<accession>A0A382F384</accession>
<dbReference type="Gene3D" id="3.30.540.10">
    <property type="entry name" value="Fructose-1,6-Bisphosphatase, subunit A, domain 1"/>
    <property type="match status" value="1"/>
</dbReference>
<reference evidence="4" key="1">
    <citation type="submission" date="2018-05" db="EMBL/GenBank/DDBJ databases">
        <authorList>
            <person name="Lanie J.A."/>
            <person name="Ng W.-L."/>
            <person name="Kazmierczak K.M."/>
            <person name="Andrzejewski T.M."/>
            <person name="Davidsen T.M."/>
            <person name="Wayne K.J."/>
            <person name="Tettelin H."/>
            <person name="Glass J.I."/>
            <person name="Rusch D."/>
            <person name="Podicherti R."/>
            <person name="Tsui H.-C.T."/>
            <person name="Winkler M.E."/>
        </authorList>
    </citation>
    <scope>NUCLEOTIDE SEQUENCE</scope>
</reference>
<dbReference type="GO" id="GO:0007165">
    <property type="term" value="P:signal transduction"/>
    <property type="evidence" value="ECO:0007669"/>
    <property type="project" value="TreeGrafter"/>
</dbReference>
<dbReference type="CDD" id="cd01637">
    <property type="entry name" value="IMPase_like"/>
    <property type="match status" value="1"/>
</dbReference>
<dbReference type="InterPro" id="IPR020550">
    <property type="entry name" value="Inositol_monophosphatase_CS"/>
</dbReference>
<dbReference type="Gene3D" id="3.40.190.80">
    <property type="match status" value="1"/>
</dbReference>
<protein>
    <recommendedName>
        <fullName evidence="5">Inositol-1-monophosphatase</fullName>
    </recommendedName>
</protein>
<dbReference type="PANTHER" id="PTHR20854">
    <property type="entry name" value="INOSITOL MONOPHOSPHATASE"/>
    <property type="match status" value="1"/>
</dbReference>
<evidence type="ECO:0008006" key="5">
    <source>
        <dbReference type="Google" id="ProtNLM"/>
    </source>
</evidence>
<dbReference type="EMBL" id="UINC01047772">
    <property type="protein sequence ID" value="SVB57448.1"/>
    <property type="molecule type" value="Genomic_DNA"/>
</dbReference>
<dbReference type="PANTHER" id="PTHR20854:SF4">
    <property type="entry name" value="INOSITOL-1-MONOPHOSPHATASE-RELATED"/>
    <property type="match status" value="1"/>
</dbReference>
<dbReference type="GO" id="GO:0046854">
    <property type="term" value="P:phosphatidylinositol phosphate biosynthetic process"/>
    <property type="evidence" value="ECO:0007669"/>
    <property type="project" value="InterPro"/>
</dbReference>
<keyword evidence="1" id="KW-0479">Metal-binding</keyword>
<name>A0A382F384_9ZZZZ</name>
<evidence type="ECO:0000256" key="1">
    <source>
        <dbReference type="ARBA" id="ARBA00022723"/>
    </source>
</evidence>
<dbReference type="InterPro" id="IPR000760">
    <property type="entry name" value="Inositol_monophosphatase-like"/>
</dbReference>
<dbReference type="PROSITE" id="PS00629">
    <property type="entry name" value="IMP_1"/>
    <property type="match status" value="1"/>
</dbReference>
<dbReference type="PRINTS" id="PR00377">
    <property type="entry name" value="IMPHPHTASES"/>
</dbReference>
<dbReference type="GO" id="GO:0008934">
    <property type="term" value="F:inositol monophosphate 1-phosphatase activity"/>
    <property type="evidence" value="ECO:0007669"/>
    <property type="project" value="TreeGrafter"/>
</dbReference>
<dbReference type="PROSITE" id="PS00630">
    <property type="entry name" value="IMP_2"/>
    <property type="match status" value="1"/>
</dbReference>
<dbReference type="AlphaFoldDB" id="A0A382F384"/>
<dbReference type="InterPro" id="IPR020583">
    <property type="entry name" value="Inositol_monoP_metal-BS"/>
</dbReference>
<dbReference type="GO" id="GO:0046872">
    <property type="term" value="F:metal ion binding"/>
    <property type="evidence" value="ECO:0007669"/>
    <property type="project" value="UniProtKB-KW"/>
</dbReference>